<organism evidence="2 3">
    <name type="scientific">Rotaria socialis</name>
    <dbReference type="NCBI Taxonomy" id="392032"/>
    <lineage>
        <taxon>Eukaryota</taxon>
        <taxon>Metazoa</taxon>
        <taxon>Spiralia</taxon>
        <taxon>Gnathifera</taxon>
        <taxon>Rotifera</taxon>
        <taxon>Eurotatoria</taxon>
        <taxon>Bdelloidea</taxon>
        <taxon>Philodinida</taxon>
        <taxon>Philodinidae</taxon>
        <taxon>Rotaria</taxon>
    </lineage>
</organism>
<dbReference type="OrthoDB" id="9978294at2759"/>
<dbReference type="SUPFAM" id="SSF81383">
    <property type="entry name" value="F-box domain"/>
    <property type="match status" value="1"/>
</dbReference>
<comment type="caution">
    <text evidence="2">The sequence shown here is derived from an EMBL/GenBank/DDBJ whole genome shotgun (WGS) entry which is preliminary data.</text>
</comment>
<evidence type="ECO:0000313" key="3">
    <source>
        <dbReference type="Proteomes" id="UP000663825"/>
    </source>
</evidence>
<evidence type="ECO:0000313" key="2">
    <source>
        <dbReference type="EMBL" id="CAF3230475.1"/>
    </source>
</evidence>
<dbReference type="InterPro" id="IPR036047">
    <property type="entry name" value="F-box-like_dom_sf"/>
</dbReference>
<name>A0A817QYM2_9BILA</name>
<accession>A0A817QYM2</accession>
<dbReference type="PROSITE" id="PS50181">
    <property type="entry name" value="FBOX"/>
    <property type="match status" value="1"/>
</dbReference>
<dbReference type="AlphaFoldDB" id="A0A817QYM2"/>
<protein>
    <recommendedName>
        <fullName evidence="1">F-box domain-containing protein</fullName>
    </recommendedName>
</protein>
<dbReference type="Proteomes" id="UP000663825">
    <property type="component" value="Unassembled WGS sequence"/>
</dbReference>
<dbReference type="EMBL" id="CAJNXB010002276">
    <property type="protein sequence ID" value="CAF3230475.1"/>
    <property type="molecule type" value="Genomic_DNA"/>
</dbReference>
<sequence length="647" mass="76439">METLPNEILLHIFSYLELFDLLTSFWSLNIRFNSLVCLALSIGDNSLNTGLIIKQGLSYNKFSSLFFPLILNSSSLSSSIRRIHFDETNSIICDLIYELLFKGRNILRFPNLKSLILTRCISIEPIIQNISYLIEYQLDELTLTFDHQVFIRDFYVDEHSSMASDTEKEMILIKQLLCQLFSGRCRLKSLRLDISNEFTSGDNHQCLVGNSYFSSNFIVNQCESCCMTLRRLFIRLKYTFFLENLIEHVPNLEEILKTFICEDAEFVYLKRLLNNLNYVEKLKVHLKSDKLIETRRRNIWKSVIDANFIRHYCLPDKIINLINFDFYIYSQCQLSSNDIKRIIKSFNIHSFFVDYKWTNVKCLFDPIIECQHLFSCFTNALQFSDSLNNYSYIFNWPRIDFIWFDLYPSLHLFLEQFNELSPNISCIEVHQTRMMGFDESDLLVSLKILSKMKLYKGVDMPFRNVTKIQFGTHLDRMNADTEIVPSRNEIREKVLAHLISMTVQLKYLLVERFEWLLHVVQYASDDLRREALSTVQYAEFCLPSCSTGSDESIHIGKHLVPFLSTHMSHLQTLRLWQPDDFSWTTTQHVAIFERDLCRLVENLKEFTFLDINGEIHYEKVESYRSMVQARFPHCRSDVGILRFRLWL</sequence>
<dbReference type="Pfam" id="PF12937">
    <property type="entry name" value="F-box-like"/>
    <property type="match status" value="1"/>
</dbReference>
<evidence type="ECO:0000259" key="1">
    <source>
        <dbReference type="PROSITE" id="PS50181"/>
    </source>
</evidence>
<reference evidence="2" key="1">
    <citation type="submission" date="2021-02" db="EMBL/GenBank/DDBJ databases">
        <authorList>
            <person name="Nowell W R."/>
        </authorList>
    </citation>
    <scope>NUCLEOTIDE SEQUENCE</scope>
</reference>
<proteinExistence type="predicted"/>
<feature type="domain" description="F-box" evidence="1">
    <location>
        <begin position="1"/>
        <end position="36"/>
    </location>
</feature>
<gene>
    <name evidence="2" type="ORF">TIS948_LOCUS14081</name>
</gene>
<dbReference type="InterPro" id="IPR001810">
    <property type="entry name" value="F-box_dom"/>
</dbReference>